<organism evidence="1 2">
    <name type="scientific">Smallanthus sonchifolius</name>
    <dbReference type="NCBI Taxonomy" id="185202"/>
    <lineage>
        <taxon>Eukaryota</taxon>
        <taxon>Viridiplantae</taxon>
        <taxon>Streptophyta</taxon>
        <taxon>Embryophyta</taxon>
        <taxon>Tracheophyta</taxon>
        <taxon>Spermatophyta</taxon>
        <taxon>Magnoliopsida</taxon>
        <taxon>eudicotyledons</taxon>
        <taxon>Gunneridae</taxon>
        <taxon>Pentapetalae</taxon>
        <taxon>asterids</taxon>
        <taxon>campanulids</taxon>
        <taxon>Asterales</taxon>
        <taxon>Asteraceae</taxon>
        <taxon>Asteroideae</taxon>
        <taxon>Heliantheae alliance</taxon>
        <taxon>Millerieae</taxon>
        <taxon>Smallanthus</taxon>
    </lineage>
</organism>
<comment type="caution">
    <text evidence="1">The sequence shown here is derived from an EMBL/GenBank/DDBJ whole genome shotgun (WGS) entry which is preliminary data.</text>
</comment>
<gene>
    <name evidence="1" type="ORF">L1987_23303</name>
</gene>
<evidence type="ECO:0000313" key="1">
    <source>
        <dbReference type="EMBL" id="KAI3807376.1"/>
    </source>
</evidence>
<dbReference type="EMBL" id="CM042025">
    <property type="protein sequence ID" value="KAI3807376.1"/>
    <property type="molecule type" value="Genomic_DNA"/>
</dbReference>
<proteinExistence type="predicted"/>
<reference evidence="1 2" key="2">
    <citation type="journal article" date="2022" name="Mol. Ecol. Resour.">
        <title>The genomes of chicory, endive, great burdock and yacon provide insights into Asteraceae paleo-polyploidization history and plant inulin production.</title>
        <authorList>
            <person name="Fan W."/>
            <person name="Wang S."/>
            <person name="Wang H."/>
            <person name="Wang A."/>
            <person name="Jiang F."/>
            <person name="Liu H."/>
            <person name="Zhao H."/>
            <person name="Xu D."/>
            <person name="Zhang Y."/>
        </authorList>
    </citation>
    <scope>NUCLEOTIDE SEQUENCE [LARGE SCALE GENOMIC DNA]</scope>
    <source>
        <strain evidence="2">cv. Yunnan</strain>
        <tissue evidence="1">Leaves</tissue>
    </source>
</reference>
<evidence type="ECO:0000313" key="2">
    <source>
        <dbReference type="Proteomes" id="UP001056120"/>
    </source>
</evidence>
<sequence>MVSTSSESVNDGSYSNRVVSEPRAHGSFKSKGKPSMRKFQFKTNRSLRIEWNKDVEYMVKGIDKQEWNKMWFVSTTLKHHIAGNPDLFMSFMKTFGVGTRTNEDDILFIRGIEEIKINLNGVGKSIPVIWGPKRHRKHVRNKTSDIKINNGDDWSFKNGITGAKKQQEYSKLGWKWNDDASR</sequence>
<accession>A0ACB9IIR7</accession>
<name>A0ACB9IIR7_9ASTR</name>
<dbReference type="Proteomes" id="UP001056120">
    <property type="component" value="Linkage Group LG08"/>
</dbReference>
<protein>
    <submittedName>
        <fullName evidence="1">Uncharacterized protein</fullName>
    </submittedName>
</protein>
<keyword evidence="2" id="KW-1185">Reference proteome</keyword>
<reference evidence="2" key="1">
    <citation type="journal article" date="2022" name="Mol. Ecol. Resour.">
        <title>The genomes of chicory, endive, great burdock and yacon provide insights into Asteraceae palaeo-polyploidization history and plant inulin production.</title>
        <authorList>
            <person name="Fan W."/>
            <person name="Wang S."/>
            <person name="Wang H."/>
            <person name="Wang A."/>
            <person name="Jiang F."/>
            <person name="Liu H."/>
            <person name="Zhao H."/>
            <person name="Xu D."/>
            <person name="Zhang Y."/>
        </authorList>
    </citation>
    <scope>NUCLEOTIDE SEQUENCE [LARGE SCALE GENOMIC DNA]</scope>
    <source>
        <strain evidence="2">cv. Yunnan</strain>
    </source>
</reference>